<sequence>MLPARLRRGTSVRWLVGAFVHYTDSPVGPYSELFAAALVRKGPRLVLHTPFMAVDSLPSLRAGRANWALPKTLAAFEGGRGPSDPWGAAADGWSVNARARPYGPRLPIRAAMHGVQVRPDQTLGRYRATISGFPRLSRIEVDVAARQSLARWMPSGRHLGLWWSNASLAMSAPFKATSALGRPTCVEDRGR</sequence>
<dbReference type="Proteomes" id="UP001183585">
    <property type="component" value="Unassembled WGS sequence"/>
</dbReference>
<dbReference type="InterPro" id="IPR023375">
    <property type="entry name" value="ADC_dom_sf"/>
</dbReference>
<organism evidence="1 2">
    <name type="scientific">Promicromonospora iranensis</name>
    <dbReference type="NCBI Taxonomy" id="1105144"/>
    <lineage>
        <taxon>Bacteria</taxon>
        <taxon>Bacillati</taxon>
        <taxon>Actinomycetota</taxon>
        <taxon>Actinomycetes</taxon>
        <taxon>Micrococcales</taxon>
        <taxon>Promicromonosporaceae</taxon>
        <taxon>Promicromonospora</taxon>
    </lineage>
</organism>
<evidence type="ECO:0000313" key="1">
    <source>
        <dbReference type="EMBL" id="MDR7380796.1"/>
    </source>
</evidence>
<reference evidence="1 2" key="1">
    <citation type="submission" date="2023-07" db="EMBL/GenBank/DDBJ databases">
        <title>Sequencing the genomes of 1000 actinobacteria strains.</title>
        <authorList>
            <person name="Klenk H.-P."/>
        </authorList>
    </citation>
    <scope>NUCLEOTIDE SEQUENCE [LARGE SCALE GENOMIC DNA]</scope>
    <source>
        <strain evidence="1 2">DSM 45554</strain>
    </source>
</reference>
<dbReference type="RefSeq" id="WP_274992311.1">
    <property type="nucleotide sequence ID" value="NZ_JAJQQP010000002.1"/>
</dbReference>
<keyword evidence="2" id="KW-1185">Reference proteome</keyword>
<name>A0ABU2CHI9_9MICO</name>
<gene>
    <name evidence="1" type="ORF">J2S48_000311</name>
</gene>
<dbReference type="Gene3D" id="2.40.400.10">
    <property type="entry name" value="Acetoacetate decarboxylase-like"/>
    <property type="match status" value="1"/>
</dbReference>
<dbReference type="EMBL" id="JAVDYE010000001">
    <property type="protein sequence ID" value="MDR7380796.1"/>
    <property type="molecule type" value="Genomic_DNA"/>
</dbReference>
<dbReference type="Pfam" id="PF06314">
    <property type="entry name" value="ADC"/>
    <property type="match status" value="1"/>
</dbReference>
<comment type="caution">
    <text evidence="1">The sequence shown here is derived from an EMBL/GenBank/DDBJ whole genome shotgun (WGS) entry which is preliminary data.</text>
</comment>
<dbReference type="InterPro" id="IPR010451">
    <property type="entry name" value="Acetoacetate_decarboxylase"/>
</dbReference>
<accession>A0ABU2CHI9</accession>
<protein>
    <recommendedName>
        <fullName evidence="3">Acetoacetate decarboxylase</fullName>
    </recommendedName>
</protein>
<evidence type="ECO:0008006" key="3">
    <source>
        <dbReference type="Google" id="ProtNLM"/>
    </source>
</evidence>
<evidence type="ECO:0000313" key="2">
    <source>
        <dbReference type="Proteomes" id="UP001183585"/>
    </source>
</evidence>
<dbReference type="SUPFAM" id="SSF160104">
    <property type="entry name" value="Acetoacetate decarboxylase-like"/>
    <property type="match status" value="1"/>
</dbReference>
<proteinExistence type="predicted"/>